<protein>
    <submittedName>
        <fullName evidence="1">Uncharacterized protein</fullName>
    </submittedName>
</protein>
<comment type="caution">
    <text evidence="1">The sequence shown here is derived from an EMBL/GenBank/DDBJ whole genome shotgun (WGS) entry which is preliminary data.</text>
</comment>
<evidence type="ECO:0000313" key="1">
    <source>
        <dbReference type="EMBL" id="HGB25546.1"/>
    </source>
</evidence>
<reference evidence="1" key="1">
    <citation type="journal article" date="2020" name="mSystems">
        <title>Genome- and Community-Level Interaction Insights into Carbon Utilization and Element Cycling Functions of Hydrothermarchaeota in Hydrothermal Sediment.</title>
        <authorList>
            <person name="Zhou Z."/>
            <person name="Liu Y."/>
            <person name="Xu W."/>
            <person name="Pan J."/>
            <person name="Luo Z.H."/>
            <person name="Li M."/>
        </authorList>
    </citation>
    <scope>NUCLEOTIDE SEQUENCE [LARGE SCALE GENOMIC DNA]</scope>
    <source>
        <strain evidence="1">SpSt-8</strain>
    </source>
</reference>
<name>A0A7C3WTV3_THEPE</name>
<organism evidence="1">
    <name type="scientific">Thermofilum pendens</name>
    <dbReference type="NCBI Taxonomy" id="2269"/>
    <lineage>
        <taxon>Archaea</taxon>
        <taxon>Thermoproteota</taxon>
        <taxon>Thermoprotei</taxon>
        <taxon>Thermofilales</taxon>
        <taxon>Thermofilaceae</taxon>
        <taxon>Thermofilum</taxon>
    </lineage>
</organism>
<sequence length="113" mass="12652">MPSSDLVCTPVCPFRAFTCYKQALAYQRRRGELAAFCSWIGDACIGYKCQFAGCSRHALLPDGTCKMKLEAVTPAKAVDDDAIEKEAEALERQLYGRIRDKLKKLGTRAWEVE</sequence>
<dbReference type="AlphaFoldDB" id="A0A7C3WTV3"/>
<dbReference type="EMBL" id="DTIB01000104">
    <property type="protein sequence ID" value="HGB25546.1"/>
    <property type="molecule type" value="Genomic_DNA"/>
</dbReference>
<accession>A0A7C3WTV3</accession>
<proteinExistence type="predicted"/>
<gene>
    <name evidence="1" type="ORF">ENV88_05905</name>
</gene>